<dbReference type="Gene3D" id="3.90.550.10">
    <property type="entry name" value="Spore Coat Polysaccharide Biosynthesis Protein SpsA, Chain A"/>
    <property type="match status" value="1"/>
</dbReference>
<keyword evidence="5" id="KW-0472">Membrane</keyword>
<evidence type="ECO:0000256" key="8">
    <source>
        <dbReference type="ARBA" id="ARBA00038120"/>
    </source>
</evidence>
<proteinExistence type="inferred from homology"/>
<comment type="subcellular location">
    <subcellularLocation>
        <location evidence="1">Cell membrane</location>
    </subcellularLocation>
</comment>
<evidence type="ECO:0000256" key="2">
    <source>
        <dbReference type="ARBA" id="ARBA00022475"/>
    </source>
</evidence>
<evidence type="ECO:0000256" key="4">
    <source>
        <dbReference type="ARBA" id="ARBA00022679"/>
    </source>
</evidence>
<dbReference type="AlphaFoldDB" id="A0A1M5DXE9"/>
<organism evidence="11 12">
    <name type="scientific">Jatrophihabitans endophyticus</name>
    <dbReference type="NCBI Taxonomy" id="1206085"/>
    <lineage>
        <taxon>Bacteria</taxon>
        <taxon>Bacillati</taxon>
        <taxon>Actinomycetota</taxon>
        <taxon>Actinomycetes</taxon>
        <taxon>Jatrophihabitantales</taxon>
        <taxon>Jatrophihabitantaceae</taxon>
        <taxon>Jatrophihabitans</taxon>
    </lineage>
</organism>
<feature type="domain" description="Glycosyltransferase 2-like" evidence="10">
    <location>
        <begin position="12"/>
        <end position="135"/>
    </location>
</feature>
<dbReference type="RefSeq" id="WP_200800017.1">
    <property type="nucleotide sequence ID" value="NZ_FQVU01000001.1"/>
</dbReference>
<dbReference type="GO" id="GO:0005886">
    <property type="term" value="C:plasma membrane"/>
    <property type="evidence" value="ECO:0007669"/>
    <property type="project" value="UniProtKB-SubCell"/>
</dbReference>
<evidence type="ECO:0000256" key="6">
    <source>
        <dbReference type="ARBA" id="ARBA00037281"/>
    </source>
</evidence>
<comment type="pathway">
    <text evidence="7">Carotenoid biosynthesis; staphyloxanthin biosynthesis; staphyloxanthin from farnesyl diphosphate: step 4/5.</text>
</comment>
<accession>A0A1M5DXE9</accession>
<dbReference type="InterPro" id="IPR001173">
    <property type="entry name" value="Glyco_trans_2-like"/>
</dbReference>
<comment type="similarity">
    <text evidence="8">Belongs to the glycosyltransferase 2 family. CrtQ subfamily.</text>
</comment>
<evidence type="ECO:0000313" key="11">
    <source>
        <dbReference type="EMBL" id="SHF71708.1"/>
    </source>
</evidence>
<dbReference type="SUPFAM" id="SSF53448">
    <property type="entry name" value="Nucleotide-diphospho-sugar transferases"/>
    <property type="match status" value="1"/>
</dbReference>
<evidence type="ECO:0000256" key="5">
    <source>
        <dbReference type="ARBA" id="ARBA00023136"/>
    </source>
</evidence>
<comment type="function">
    <text evidence="6">Catalyzes the glycosylation of 4,4'-diaponeurosporenoate, i.e. the esterification of glucose at the C1'' position with the carboxyl group of 4,4'-diaponeurosporenic acid, to form glycosyl-4,4'-diaponeurosporenoate. This is a step in the biosynthesis of staphyloxanthin, an orange pigment present in most staphylococci strains.</text>
</comment>
<dbReference type="PANTHER" id="PTHR43646:SF2">
    <property type="entry name" value="GLYCOSYLTRANSFERASE 2-LIKE DOMAIN-CONTAINING PROTEIN"/>
    <property type="match status" value="1"/>
</dbReference>
<keyword evidence="4 11" id="KW-0808">Transferase</keyword>
<dbReference type="GO" id="GO:0016757">
    <property type="term" value="F:glycosyltransferase activity"/>
    <property type="evidence" value="ECO:0007669"/>
    <property type="project" value="UniProtKB-KW"/>
</dbReference>
<dbReference type="EMBL" id="FQVU01000001">
    <property type="protein sequence ID" value="SHF71708.1"/>
    <property type="molecule type" value="Genomic_DNA"/>
</dbReference>
<dbReference type="Pfam" id="PF00535">
    <property type="entry name" value="Glycos_transf_2"/>
    <property type="match status" value="1"/>
</dbReference>
<keyword evidence="12" id="KW-1185">Reference proteome</keyword>
<evidence type="ECO:0000259" key="10">
    <source>
        <dbReference type="Pfam" id="PF00535"/>
    </source>
</evidence>
<gene>
    <name evidence="11" type="ORF">SAMN05443575_0723</name>
</gene>
<keyword evidence="3" id="KW-0328">Glycosyltransferase</keyword>
<keyword evidence="2" id="KW-1003">Cell membrane</keyword>
<evidence type="ECO:0000256" key="7">
    <source>
        <dbReference type="ARBA" id="ARBA00037904"/>
    </source>
</evidence>
<reference evidence="11 12" key="1">
    <citation type="submission" date="2016-11" db="EMBL/GenBank/DDBJ databases">
        <authorList>
            <person name="Jaros S."/>
            <person name="Januszkiewicz K."/>
            <person name="Wedrychowicz H."/>
        </authorList>
    </citation>
    <scope>NUCLEOTIDE SEQUENCE [LARGE SCALE GENOMIC DNA]</scope>
    <source>
        <strain evidence="11 12">DSM 45627</strain>
    </source>
</reference>
<sequence>MSALPAIGELAVIVPAADEEASIGACLAALREAQAAVPGIPVRVVVVLDACRDDTAAVVARHPEVHAEPCAARNVGVARALGSARALELADDPTRLWLAHTDADSLVPRDWLIHMLVAAAGGADVVLGTVVPSPDLPPHLRAAWDVGHDVDDGHGHVHGANLGIRASAYVALGGWRPLLTGEDVDLAERAERARLPVHRTGGIPVVTSARLHSRAPDGFAAYLRDVG</sequence>
<evidence type="ECO:0000313" key="12">
    <source>
        <dbReference type="Proteomes" id="UP000186132"/>
    </source>
</evidence>
<evidence type="ECO:0000256" key="9">
    <source>
        <dbReference type="ARBA" id="ARBA00040345"/>
    </source>
</evidence>
<evidence type="ECO:0000256" key="1">
    <source>
        <dbReference type="ARBA" id="ARBA00004236"/>
    </source>
</evidence>
<dbReference type="STRING" id="1206085.SAMN05443575_0723"/>
<evidence type="ECO:0000256" key="3">
    <source>
        <dbReference type="ARBA" id="ARBA00022676"/>
    </source>
</evidence>
<name>A0A1M5DXE9_9ACTN</name>
<dbReference type="Proteomes" id="UP000186132">
    <property type="component" value="Unassembled WGS sequence"/>
</dbReference>
<dbReference type="InterPro" id="IPR029044">
    <property type="entry name" value="Nucleotide-diphossugar_trans"/>
</dbReference>
<protein>
    <recommendedName>
        <fullName evidence="9">4,4'-diaponeurosporenoate glycosyltransferase</fullName>
    </recommendedName>
</protein>
<dbReference type="PANTHER" id="PTHR43646">
    <property type="entry name" value="GLYCOSYLTRANSFERASE"/>
    <property type="match status" value="1"/>
</dbReference>